<organism evidence="1">
    <name type="scientific">Clostridioides difficile</name>
    <name type="common">Peptoclostridium difficile</name>
    <dbReference type="NCBI Taxonomy" id="1496"/>
    <lineage>
        <taxon>Bacteria</taxon>
        <taxon>Bacillati</taxon>
        <taxon>Bacillota</taxon>
        <taxon>Clostridia</taxon>
        <taxon>Peptostreptococcales</taxon>
        <taxon>Peptostreptococcaceae</taxon>
        <taxon>Clostridioides</taxon>
    </lineage>
</organism>
<proteinExistence type="predicted"/>
<dbReference type="AlphaFoldDB" id="A0A381I7R5"/>
<gene>
    <name evidence="1" type="ORF">NCTC13307_01120</name>
</gene>
<name>A0A381I7R5_CLODI</name>
<evidence type="ECO:0000313" key="1">
    <source>
        <dbReference type="EMBL" id="SUY22282.1"/>
    </source>
</evidence>
<protein>
    <submittedName>
        <fullName evidence="1">Uncharacterized protein</fullName>
    </submittedName>
</protein>
<reference evidence="1" key="1">
    <citation type="submission" date="2018-06" db="EMBL/GenBank/DDBJ databases">
        <authorList>
            <consortium name="Pathogen Informatics"/>
            <person name="Doyle S."/>
        </authorList>
    </citation>
    <scope>NUCLEOTIDE SEQUENCE</scope>
    <source>
        <strain evidence="1">NCTC13307</strain>
    </source>
</reference>
<accession>A0A381I7R5</accession>
<dbReference type="EMBL" id="UFWD01000001">
    <property type="protein sequence ID" value="SUY22282.1"/>
    <property type="molecule type" value="Genomic_DNA"/>
</dbReference>
<sequence>MENTKRYIGIAFDEPSRYRRLEKNCIAPLYEAKMTEKDCLKYLEKKGFYYDIHHRFKRTGCYLCPKQSLDSLRTLRKYYPDLWAGMLKLDKDSPTTFRADGTTVHDLEKRFRNEDIENERQISFFQNREGEHMTNKEMCKSNNLDEREVCKSFGKEICASCINDKGDCESKDCDIAYENWLEKEIVNYV</sequence>